<dbReference type="Pfam" id="PF05106">
    <property type="entry name" value="Phage_holin_3_1"/>
    <property type="match status" value="1"/>
</dbReference>
<accession>A0ABY8SBQ9</accession>
<feature type="transmembrane region" description="Helical" evidence="1">
    <location>
        <begin position="76"/>
        <end position="96"/>
    </location>
</feature>
<protein>
    <submittedName>
        <fullName evidence="2">Phage holin, lambda family</fullName>
    </submittedName>
</protein>
<reference evidence="2 3" key="1">
    <citation type="submission" date="2022-03" db="EMBL/GenBank/DDBJ databases">
        <title>Survey of Intraspecific Variation of Edwardsiella anguillarum Isolates from Non-Anguillid Fish Host Originating from Varied Geographic Locations.</title>
        <authorList>
            <person name="Armwood A.R."/>
            <person name="Woodyard E."/>
            <person name="Waldbieser G.C."/>
            <person name="Camus A.C."/>
            <person name="Divya D."/>
            <person name="Tekedar H."/>
            <person name="Soto E."/>
            <person name="Stein C."/>
            <person name="Ucko M."/>
            <person name="Ware C."/>
            <person name="Griffin M.J."/>
        </authorList>
    </citation>
    <scope>NUCLEOTIDE SEQUENCE [LARGE SCALE GENOMIC DNA]</scope>
    <source>
        <strain evidence="2 3">R18-35-2</strain>
    </source>
</reference>
<dbReference type="EMBL" id="CP094302">
    <property type="protein sequence ID" value="WHP82381.1"/>
    <property type="molecule type" value="Genomic_DNA"/>
</dbReference>
<name>A0ABY8SBQ9_9GAMM</name>
<organism evidence="2 3">
    <name type="scientific">Edwardsiella anguillarum</name>
    <dbReference type="NCBI Taxonomy" id="1821960"/>
    <lineage>
        <taxon>Bacteria</taxon>
        <taxon>Pseudomonadati</taxon>
        <taxon>Pseudomonadota</taxon>
        <taxon>Gammaproteobacteria</taxon>
        <taxon>Enterobacterales</taxon>
        <taxon>Hafniaceae</taxon>
        <taxon>Edwardsiella</taxon>
    </lineage>
</organism>
<keyword evidence="1" id="KW-0472">Membrane</keyword>
<evidence type="ECO:0000256" key="1">
    <source>
        <dbReference type="SAM" id="Phobius"/>
    </source>
</evidence>
<keyword evidence="1" id="KW-1133">Transmembrane helix</keyword>
<evidence type="ECO:0000313" key="3">
    <source>
        <dbReference type="Proteomes" id="UP001238370"/>
    </source>
</evidence>
<sequence length="106" mass="11924">MKMDKTPDVWAALLAWFAAHRSEIGYASLASLMTLLRGAYTGRQPWWRRIIEAGMCAIFAFYIKDGLTLLGLDPNWASLGSVFIGFLGVDFIRQIADKRAGIQRQE</sequence>
<proteinExistence type="predicted"/>
<dbReference type="GeneID" id="33941463"/>
<dbReference type="Proteomes" id="UP001238370">
    <property type="component" value="Chromosome"/>
</dbReference>
<dbReference type="NCBIfam" id="TIGR01594">
    <property type="entry name" value="holin_lambda"/>
    <property type="match status" value="1"/>
</dbReference>
<evidence type="ECO:0000313" key="2">
    <source>
        <dbReference type="EMBL" id="WHP82381.1"/>
    </source>
</evidence>
<keyword evidence="1" id="KW-0812">Transmembrane</keyword>
<gene>
    <name evidence="2" type="ORF">MQ095_11230</name>
</gene>
<keyword evidence="3" id="KW-1185">Reference proteome</keyword>
<dbReference type="RefSeq" id="WP_034165307.1">
    <property type="nucleotide sequence ID" value="NZ_CP094302.2"/>
</dbReference>
<dbReference type="InterPro" id="IPR006481">
    <property type="entry name" value="Phage_lambda_GpS_holin"/>
</dbReference>